<keyword evidence="1 2" id="KW-0597">Phosphoprotein</keyword>
<evidence type="ECO:0000256" key="1">
    <source>
        <dbReference type="ARBA" id="ARBA00022553"/>
    </source>
</evidence>
<dbReference type="CDD" id="cd00156">
    <property type="entry name" value="REC"/>
    <property type="match status" value="1"/>
</dbReference>
<dbReference type="Pfam" id="PF00072">
    <property type="entry name" value="Response_reg"/>
    <property type="match status" value="2"/>
</dbReference>
<dbReference type="GO" id="GO:0000160">
    <property type="term" value="P:phosphorelay signal transduction system"/>
    <property type="evidence" value="ECO:0007669"/>
    <property type="project" value="InterPro"/>
</dbReference>
<dbReference type="PANTHER" id="PTHR44591">
    <property type="entry name" value="STRESS RESPONSE REGULATOR PROTEIN 1"/>
    <property type="match status" value="1"/>
</dbReference>
<reference evidence="4 6" key="1">
    <citation type="submission" date="2015-05" db="EMBL/GenBank/DDBJ databases">
        <title>Genome assembly of Archangium gephyra DSM 2261.</title>
        <authorList>
            <person name="Sharma G."/>
            <person name="Subramanian S."/>
        </authorList>
    </citation>
    <scope>NUCLEOTIDE SEQUENCE [LARGE SCALE GENOMIC DNA]</scope>
    <source>
        <strain evidence="4 6">DSM 2261</strain>
    </source>
</reference>
<dbReference type="KEGG" id="age:AA314_06238"/>
<keyword evidence="7" id="KW-1185">Reference proteome</keyword>
<feature type="modified residue" description="4-aspartylphosphate" evidence="2">
    <location>
        <position position="52"/>
    </location>
</feature>
<evidence type="ECO:0000256" key="2">
    <source>
        <dbReference type="PROSITE-ProRule" id="PRU00169"/>
    </source>
</evidence>
<evidence type="ECO:0000313" key="4">
    <source>
        <dbReference type="EMBL" id="AKJ04612.1"/>
    </source>
</evidence>
<evidence type="ECO:0000313" key="5">
    <source>
        <dbReference type="EMBL" id="REG37328.1"/>
    </source>
</evidence>
<feature type="modified residue" description="4-aspartylphosphate" evidence="2">
    <location>
        <position position="169"/>
    </location>
</feature>
<dbReference type="Proteomes" id="UP000035579">
    <property type="component" value="Chromosome"/>
</dbReference>
<dbReference type="EMBL" id="CP011509">
    <property type="protein sequence ID" value="AKJ04612.1"/>
    <property type="molecule type" value="Genomic_DNA"/>
</dbReference>
<feature type="domain" description="Response regulatory" evidence="3">
    <location>
        <begin position="3"/>
        <end position="117"/>
    </location>
</feature>
<dbReference type="InterPro" id="IPR001789">
    <property type="entry name" value="Sig_transdc_resp-reg_receiver"/>
</dbReference>
<dbReference type="SUPFAM" id="SSF52172">
    <property type="entry name" value="CheY-like"/>
    <property type="match status" value="2"/>
</dbReference>
<proteinExistence type="predicted"/>
<dbReference type="InterPro" id="IPR011006">
    <property type="entry name" value="CheY-like_superfamily"/>
</dbReference>
<accession>A0AAC8QBD8</accession>
<dbReference type="Proteomes" id="UP000256345">
    <property type="component" value="Unassembled WGS sequence"/>
</dbReference>
<name>A0AAC8QBD8_9BACT</name>
<dbReference type="SMART" id="SM00448">
    <property type="entry name" value="REC"/>
    <property type="match status" value="2"/>
</dbReference>
<dbReference type="AlphaFoldDB" id="A0AAC8QBD8"/>
<dbReference type="PROSITE" id="PS50110">
    <property type="entry name" value="RESPONSE_REGULATORY"/>
    <property type="match status" value="2"/>
</dbReference>
<dbReference type="PANTHER" id="PTHR44591:SF3">
    <property type="entry name" value="RESPONSE REGULATORY DOMAIN-CONTAINING PROTEIN"/>
    <property type="match status" value="1"/>
</dbReference>
<evidence type="ECO:0000313" key="6">
    <source>
        <dbReference type="Proteomes" id="UP000035579"/>
    </source>
</evidence>
<dbReference type="InterPro" id="IPR050595">
    <property type="entry name" value="Bact_response_regulator"/>
</dbReference>
<dbReference type="EMBL" id="QUMU01000001">
    <property type="protein sequence ID" value="REG37328.1"/>
    <property type="molecule type" value="Genomic_DNA"/>
</dbReference>
<dbReference type="RefSeq" id="WP_047858372.1">
    <property type="nucleotide sequence ID" value="NZ_CP011509.1"/>
</dbReference>
<gene>
    <name evidence="4" type="ORF">AA314_06238</name>
    <name evidence="5" type="ORF">ATI61_101311</name>
</gene>
<protein>
    <submittedName>
        <fullName evidence="5">Response regulator receiver domain-containing protein</fullName>
    </submittedName>
    <submittedName>
        <fullName evidence="4">Response regulator receiver protein</fullName>
    </submittedName>
</protein>
<reference evidence="5 7" key="2">
    <citation type="submission" date="2018-08" db="EMBL/GenBank/DDBJ databases">
        <title>Genomic Encyclopedia of Archaeal and Bacterial Type Strains, Phase II (KMG-II): from individual species to whole genera.</title>
        <authorList>
            <person name="Goeker M."/>
        </authorList>
    </citation>
    <scope>NUCLEOTIDE SEQUENCE [LARGE SCALE GENOMIC DNA]</scope>
    <source>
        <strain evidence="5 7">DSM 2261</strain>
    </source>
</reference>
<feature type="domain" description="Response regulatory" evidence="3">
    <location>
        <begin position="121"/>
        <end position="232"/>
    </location>
</feature>
<organism evidence="4 6">
    <name type="scientific">Archangium gephyra</name>
    <dbReference type="NCBI Taxonomy" id="48"/>
    <lineage>
        <taxon>Bacteria</taxon>
        <taxon>Pseudomonadati</taxon>
        <taxon>Myxococcota</taxon>
        <taxon>Myxococcia</taxon>
        <taxon>Myxococcales</taxon>
        <taxon>Cystobacterineae</taxon>
        <taxon>Archangiaceae</taxon>
        <taxon>Archangium</taxon>
    </lineage>
</organism>
<dbReference type="Gene3D" id="3.40.50.2300">
    <property type="match status" value="2"/>
</dbReference>
<sequence length="240" mass="26268">MRKYLLLDDNEAFAENLAEILRDGGDEATVVTEGARALELARSQVFDVLLTDMKMPGMSGAAAVHRIRQVDPGLAAVIITAYPGEDDLETARREGLLAVLPKPVPIPTLVSLLSEARRDGLVALVEDDMALSDNLTEVLRTRGFSCVTARSVLDTEQLASVRPFVALVDLRLPGGPDGEALRRLRERFPDLPVFVMTAYPEALPSMAMAEHTDVFPKPFDTAGLLDVLERVHATRRQRTP</sequence>
<evidence type="ECO:0000259" key="3">
    <source>
        <dbReference type="PROSITE" id="PS50110"/>
    </source>
</evidence>
<evidence type="ECO:0000313" key="7">
    <source>
        <dbReference type="Proteomes" id="UP000256345"/>
    </source>
</evidence>